<gene>
    <name evidence="1" type="ORF">G9272_32270</name>
</gene>
<dbReference type="Proteomes" id="UP000502665">
    <property type="component" value="Chromosome"/>
</dbReference>
<dbReference type="AlphaFoldDB" id="A0A6M4WYG3"/>
<reference evidence="1" key="1">
    <citation type="submission" date="2020-03" db="EMBL/GenBank/DDBJ databases">
        <title>Molecular networking-based the target discovery of potent antiproliferative macrolactams: 5/6/7/16 polycyclic ansamycins and glycosylated trienomycin from Streptomyces cacaoi subsp. asoensis.</title>
        <authorList>
            <person name="Liu L.-L."/>
        </authorList>
    </citation>
    <scope>NUCLEOTIDE SEQUENCE [LARGE SCALE GENOMIC DNA]</scope>
    <source>
        <strain evidence="1">H2S5</strain>
    </source>
</reference>
<evidence type="ECO:0000313" key="1">
    <source>
        <dbReference type="EMBL" id="QJT04395.1"/>
    </source>
</evidence>
<dbReference type="EMBL" id="CP049838">
    <property type="protein sequence ID" value="QJT04395.1"/>
    <property type="molecule type" value="Genomic_DNA"/>
</dbReference>
<organism evidence="1 2">
    <name type="scientific">Streptomyces asoensis</name>
    <dbReference type="NCBI Taxonomy" id="249586"/>
    <lineage>
        <taxon>Bacteria</taxon>
        <taxon>Bacillati</taxon>
        <taxon>Actinomycetota</taxon>
        <taxon>Actinomycetes</taxon>
        <taxon>Kitasatosporales</taxon>
        <taxon>Streptomycetaceae</taxon>
        <taxon>Streptomyces</taxon>
    </lineage>
</organism>
<keyword evidence="2" id="KW-1185">Reference proteome</keyword>
<evidence type="ECO:0000313" key="2">
    <source>
        <dbReference type="Proteomes" id="UP000502665"/>
    </source>
</evidence>
<protein>
    <submittedName>
        <fullName evidence="1">Uncharacterized protein</fullName>
    </submittedName>
</protein>
<accession>A0A6M4WYG3</accession>
<name>A0A6M4WYG3_9ACTN</name>
<sequence>MSAREPEPCDGLTGEHDGPVRFYLTGWKCTAHAPRPRAREPQPAAKTT</sequence>
<dbReference type="RefSeq" id="WP_171399737.1">
    <property type="nucleotide sequence ID" value="NZ_CP049838.1"/>
</dbReference>
<proteinExistence type="predicted"/>